<evidence type="ECO:0000259" key="7">
    <source>
        <dbReference type="Pfam" id="PF02687"/>
    </source>
</evidence>
<comment type="subcellular location">
    <subcellularLocation>
        <location evidence="1">Cell membrane</location>
        <topology evidence="1">Multi-pass membrane protein</topology>
    </subcellularLocation>
</comment>
<keyword evidence="10" id="KW-1185">Reference proteome</keyword>
<feature type="transmembrane region" description="Helical" evidence="6">
    <location>
        <begin position="20"/>
        <end position="41"/>
    </location>
</feature>
<keyword evidence="5 6" id="KW-0472">Membrane</keyword>
<feature type="transmembrane region" description="Helical" evidence="6">
    <location>
        <begin position="346"/>
        <end position="379"/>
    </location>
</feature>
<feature type="transmembrane region" description="Helical" evidence="6">
    <location>
        <begin position="391"/>
        <end position="416"/>
    </location>
</feature>
<keyword evidence="3 6" id="KW-0812">Transmembrane</keyword>
<evidence type="ECO:0000256" key="1">
    <source>
        <dbReference type="ARBA" id="ARBA00004651"/>
    </source>
</evidence>
<evidence type="ECO:0000256" key="3">
    <source>
        <dbReference type="ARBA" id="ARBA00022692"/>
    </source>
</evidence>
<protein>
    <submittedName>
        <fullName evidence="9">FtsX-like permease family protein</fullName>
    </submittedName>
</protein>
<dbReference type="Pfam" id="PF12704">
    <property type="entry name" value="MacB_PCD"/>
    <property type="match status" value="1"/>
</dbReference>
<dbReference type="Pfam" id="PF02687">
    <property type="entry name" value="FtsX"/>
    <property type="match status" value="2"/>
</dbReference>
<dbReference type="Proteomes" id="UP000293162">
    <property type="component" value="Unassembled WGS sequence"/>
</dbReference>
<organism evidence="9 10">
    <name type="scientific">Emticicia agri</name>
    <dbReference type="NCBI Taxonomy" id="2492393"/>
    <lineage>
        <taxon>Bacteria</taxon>
        <taxon>Pseudomonadati</taxon>
        <taxon>Bacteroidota</taxon>
        <taxon>Cytophagia</taxon>
        <taxon>Cytophagales</taxon>
        <taxon>Leadbetterellaceae</taxon>
        <taxon>Emticicia</taxon>
    </lineage>
</organism>
<dbReference type="PROSITE" id="PS51257">
    <property type="entry name" value="PROKAR_LIPOPROTEIN"/>
    <property type="match status" value="1"/>
</dbReference>
<keyword evidence="4 6" id="KW-1133">Transmembrane helix</keyword>
<evidence type="ECO:0000256" key="6">
    <source>
        <dbReference type="SAM" id="Phobius"/>
    </source>
</evidence>
<dbReference type="AlphaFoldDB" id="A0A4Q5M385"/>
<accession>A0A4Q5M385</accession>
<keyword evidence="2" id="KW-1003">Cell membrane</keyword>
<dbReference type="PANTHER" id="PTHR30572">
    <property type="entry name" value="MEMBRANE COMPONENT OF TRANSPORTER-RELATED"/>
    <property type="match status" value="1"/>
</dbReference>
<feature type="transmembrane region" description="Helical" evidence="6">
    <location>
        <begin position="298"/>
        <end position="325"/>
    </location>
</feature>
<dbReference type="EMBL" id="SEWF01000008">
    <property type="protein sequence ID" value="RYU96343.1"/>
    <property type="molecule type" value="Genomic_DNA"/>
</dbReference>
<dbReference type="InterPro" id="IPR050250">
    <property type="entry name" value="Macrolide_Exporter_MacB"/>
</dbReference>
<sequence length="803" mass="90020">MLKNYLKIAVRNLAKNKIYALIHIVGLAIGMSCMLLAYLFVRDEYDFDTFHENNPNLYRVTTAITEQPGAERQLTGGTGMVQAVAFKQQIAEITAITRVMGGSIYSDVHAGSKAIRLRPLFVDSTFFDVFSFPMLRGTHAHSLSTINSVVITEKTALRFFNSIDVLGKLLELDADPSAQTLGKPLIISGVVKDPPENSSLQFEMLLPFRFMQLAFNDPNWLNSYLGTFMVLNPKANTANVINTMNKIYRVYAKDQLAESLKNKFNPDITYGLQSIQDIHLNPLQLNGESGVVNTSSPLYSYLFIGIAAFILIMASINFINISLANSFSRFKEVGIRKATGSTRQQIIFQFLSESGIICLMAFLLAIAIVSVCLPVFNVLSGKAIQFIEVLSVRSILCFGALLLINILMAALYPSVVMSALRPVDALYKKPKLLNNGLFGNGLIVFQFSLSIIMIIATMIFYSQMDFIRNKDLGYMPAQVLRSEIPGNRDLPKISAQLRNEVLNVPFIENISFGAEAGTYDTKVGNRTIKTTYRNGDYNHIPTLGIQVKLGRNFSPDFSGDKQRGLIVNEAFVRAYGLKKPLGVQVTIAPYFENSKREIIGVIKDFHSGSLKERIQPMIMFMYEPFAGGIWLKLNRKNQVLALQAWEKIFKKVMPGAVYRYSFLDELNHQQYYQEERWQKIIGYATGISFFICCLGLFGIAKLSAHRRTKEIGIRKVLGASVASIVALLSTRFLKLVLMAIVMAVPVGWYISHLWLQNFVYKIEMEWWIFLTAGVVSLLVAFLTVSLESIKAALLNPVKSLRME</sequence>
<evidence type="ECO:0000256" key="2">
    <source>
        <dbReference type="ARBA" id="ARBA00022475"/>
    </source>
</evidence>
<dbReference type="PANTHER" id="PTHR30572:SF18">
    <property type="entry name" value="ABC-TYPE MACROLIDE FAMILY EXPORT SYSTEM PERMEASE COMPONENT 2"/>
    <property type="match status" value="1"/>
</dbReference>
<feature type="domain" description="ABC3 transporter permease C-terminal" evidence="7">
    <location>
        <begin position="686"/>
        <end position="792"/>
    </location>
</feature>
<gene>
    <name evidence="9" type="ORF">EWM59_07470</name>
</gene>
<feature type="transmembrane region" description="Helical" evidence="6">
    <location>
        <begin position="680"/>
        <end position="700"/>
    </location>
</feature>
<feature type="domain" description="ABC3 transporter permease C-terminal" evidence="7">
    <location>
        <begin position="306"/>
        <end position="417"/>
    </location>
</feature>
<feature type="transmembrane region" description="Helical" evidence="6">
    <location>
        <begin position="735"/>
        <end position="755"/>
    </location>
</feature>
<evidence type="ECO:0000256" key="5">
    <source>
        <dbReference type="ARBA" id="ARBA00023136"/>
    </source>
</evidence>
<dbReference type="InterPro" id="IPR003838">
    <property type="entry name" value="ABC3_permease_C"/>
</dbReference>
<dbReference type="GO" id="GO:0022857">
    <property type="term" value="F:transmembrane transporter activity"/>
    <property type="evidence" value="ECO:0007669"/>
    <property type="project" value="TreeGrafter"/>
</dbReference>
<dbReference type="GO" id="GO:0005886">
    <property type="term" value="C:plasma membrane"/>
    <property type="evidence" value="ECO:0007669"/>
    <property type="project" value="UniProtKB-SubCell"/>
</dbReference>
<feature type="transmembrane region" description="Helical" evidence="6">
    <location>
        <begin position="767"/>
        <end position="786"/>
    </location>
</feature>
<dbReference type="OrthoDB" id="5933722at2"/>
<dbReference type="RefSeq" id="WP_130020324.1">
    <property type="nucleotide sequence ID" value="NZ_SEWF01000008.1"/>
</dbReference>
<evidence type="ECO:0000313" key="9">
    <source>
        <dbReference type="EMBL" id="RYU96343.1"/>
    </source>
</evidence>
<comment type="caution">
    <text evidence="9">The sequence shown here is derived from an EMBL/GenBank/DDBJ whole genome shotgun (WGS) entry which is preliminary data.</text>
</comment>
<feature type="domain" description="MacB-like periplasmic core" evidence="8">
    <location>
        <begin position="21"/>
        <end position="244"/>
    </location>
</feature>
<name>A0A4Q5M385_9BACT</name>
<proteinExistence type="predicted"/>
<evidence type="ECO:0000256" key="4">
    <source>
        <dbReference type="ARBA" id="ARBA00022989"/>
    </source>
</evidence>
<feature type="transmembrane region" description="Helical" evidence="6">
    <location>
        <begin position="437"/>
        <end position="461"/>
    </location>
</feature>
<reference evidence="9 10" key="1">
    <citation type="submission" date="2019-02" db="EMBL/GenBank/DDBJ databases">
        <title>Bacterial novel species Emticicia sp. 17J42-9 isolated from soil.</title>
        <authorList>
            <person name="Jung H.-Y."/>
        </authorList>
    </citation>
    <scope>NUCLEOTIDE SEQUENCE [LARGE SCALE GENOMIC DNA]</scope>
    <source>
        <strain evidence="9 10">17J42-9</strain>
    </source>
</reference>
<evidence type="ECO:0000313" key="10">
    <source>
        <dbReference type="Proteomes" id="UP000293162"/>
    </source>
</evidence>
<dbReference type="InterPro" id="IPR025857">
    <property type="entry name" value="MacB_PCD"/>
</dbReference>
<evidence type="ECO:0000259" key="8">
    <source>
        <dbReference type="Pfam" id="PF12704"/>
    </source>
</evidence>